<proteinExistence type="predicted"/>
<comment type="caution">
    <text evidence="8">The sequence shown here is derived from an EMBL/GenBank/DDBJ whole genome shotgun (WGS) entry which is preliminary data.</text>
</comment>
<dbReference type="InterPro" id="IPR025944">
    <property type="entry name" value="Sigma_54_int_dom_CS"/>
</dbReference>
<dbReference type="GO" id="GO:0005524">
    <property type="term" value="F:ATP binding"/>
    <property type="evidence" value="ECO:0007669"/>
    <property type="project" value="UniProtKB-KW"/>
</dbReference>
<feature type="domain" description="Sigma-54 factor interaction" evidence="7">
    <location>
        <begin position="219"/>
        <end position="448"/>
    </location>
</feature>
<dbReference type="PROSITE" id="PS00675">
    <property type="entry name" value="SIGMA54_INTERACT_1"/>
    <property type="match status" value="1"/>
</dbReference>
<keyword evidence="2" id="KW-0067">ATP-binding</keyword>
<evidence type="ECO:0000256" key="3">
    <source>
        <dbReference type="ARBA" id="ARBA00023015"/>
    </source>
</evidence>
<dbReference type="InterPro" id="IPR029016">
    <property type="entry name" value="GAF-like_dom_sf"/>
</dbReference>
<dbReference type="Gene3D" id="3.40.50.300">
    <property type="entry name" value="P-loop containing nucleotide triphosphate hydrolases"/>
    <property type="match status" value="1"/>
</dbReference>
<dbReference type="InterPro" id="IPR002197">
    <property type="entry name" value="HTH_Fis"/>
</dbReference>
<dbReference type="InterPro" id="IPR009057">
    <property type="entry name" value="Homeodomain-like_sf"/>
</dbReference>
<dbReference type="Gene3D" id="1.10.8.60">
    <property type="match status" value="1"/>
</dbReference>
<dbReference type="InterPro" id="IPR027417">
    <property type="entry name" value="P-loop_NTPase"/>
</dbReference>
<evidence type="ECO:0000313" key="8">
    <source>
        <dbReference type="EMBL" id="NCD72118.1"/>
    </source>
</evidence>
<dbReference type="FunFam" id="3.40.50.300:FF:000006">
    <property type="entry name" value="DNA-binding transcriptional regulator NtrC"/>
    <property type="match status" value="1"/>
</dbReference>
<keyword evidence="5" id="KW-0010">Activator</keyword>
<protein>
    <submittedName>
        <fullName evidence="8">AAA domain-containing protein</fullName>
    </submittedName>
</protein>
<dbReference type="SMART" id="SM00382">
    <property type="entry name" value="AAA"/>
    <property type="match status" value="1"/>
</dbReference>
<sequence length="530" mass="58820">MANIIANERLVEKEKEKSLLLSVSKDITACRSKNEFLNVINYKLKNLIDAKEVVISVLNDDGETHSTFLHDLTGAPPQAERSTRKYPLVDGIYESVSSSTSAVMLDLEELLTRGSAPSYIDSFYKNGIRQGIAIPLIENNRVIGAIFMYMEKKIATERYPLSLLQGIASQIAIAVSNIRAYEKIQQQLKEIDYYKALLEEENQYLHQQIKTAFDDSSDMIGHAGGLKEVSNLISRVAASDTTVLILGETGTGKELVARALHSASPRKDKLIIKVNCAALPATLIESELFGHEKGSFTGATERRIGKFELANNGTLFLDEIGELALELQVKLLRALQEKEIERIGGKEVIKTNVRIIAATNRNLYQEVEAGRFRSDLYYRLNVFPITIPSLKERVEDIPALVSYFMNKLSGKLGKNIQNIGTDAMSALMAHTWPGNVRELEHVIERSALMAKDSTIREVYMPNNSKSVTPVNPEVVKIKSLDESERDHIKAILMRCNGKIKGAGGAAELLGLPSTTLHSKMKKLGIAKDDY</sequence>
<dbReference type="InterPro" id="IPR025662">
    <property type="entry name" value="Sigma_54_int_dom_ATP-bd_1"/>
</dbReference>
<dbReference type="EMBL" id="WWEO01000045">
    <property type="protein sequence ID" value="NCD72118.1"/>
    <property type="molecule type" value="Genomic_DNA"/>
</dbReference>
<keyword evidence="1" id="KW-0547">Nucleotide-binding</keyword>
<dbReference type="Gene3D" id="1.10.10.60">
    <property type="entry name" value="Homeodomain-like"/>
    <property type="match status" value="1"/>
</dbReference>
<keyword evidence="4" id="KW-0238">DNA-binding</keyword>
<dbReference type="CDD" id="cd00009">
    <property type="entry name" value="AAA"/>
    <property type="match status" value="1"/>
</dbReference>
<evidence type="ECO:0000256" key="2">
    <source>
        <dbReference type="ARBA" id="ARBA00022840"/>
    </source>
</evidence>
<dbReference type="SUPFAM" id="SSF52540">
    <property type="entry name" value="P-loop containing nucleoside triphosphate hydrolases"/>
    <property type="match status" value="1"/>
</dbReference>
<dbReference type="PROSITE" id="PS00676">
    <property type="entry name" value="SIGMA54_INTERACT_2"/>
    <property type="match status" value="1"/>
</dbReference>
<keyword evidence="9" id="KW-1185">Reference proteome</keyword>
<dbReference type="InterPro" id="IPR002078">
    <property type="entry name" value="Sigma_54_int"/>
</dbReference>
<dbReference type="PROSITE" id="PS00688">
    <property type="entry name" value="SIGMA54_INTERACT_3"/>
    <property type="match status" value="1"/>
</dbReference>
<dbReference type="PROSITE" id="PS50045">
    <property type="entry name" value="SIGMA54_INTERACT_4"/>
    <property type="match status" value="1"/>
</dbReference>
<dbReference type="Pfam" id="PF02954">
    <property type="entry name" value="HTH_8"/>
    <property type="match status" value="1"/>
</dbReference>
<accession>A0A965ZLB9</accession>
<evidence type="ECO:0000256" key="4">
    <source>
        <dbReference type="ARBA" id="ARBA00023125"/>
    </source>
</evidence>
<gene>
    <name evidence="8" type="ORF">GSY63_22335</name>
</gene>
<dbReference type="Pfam" id="PF25601">
    <property type="entry name" value="AAA_lid_14"/>
    <property type="match status" value="1"/>
</dbReference>
<dbReference type="Gene3D" id="3.30.450.40">
    <property type="match status" value="1"/>
</dbReference>
<evidence type="ECO:0000313" key="9">
    <source>
        <dbReference type="Proteomes" id="UP000638732"/>
    </source>
</evidence>
<dbReference type="AlphaFoldDB" id="A0A965ZLB9"/>
<dbReference type="PANTHER" id="PTHR32071:SF117">
    <property type="entry name" value="PTS-DEPENDENT DIHYDROXYACETONE KINASE OPERON REGULATORY PROTEIN-RELATED"/>
    <property type="match status" value="1"/>
</dbReference>
<dbReference type="GO" id="GO:0006355">
    <property type="term" value="P:regulation of DNA-templated transcription"/>
    <property type="evidence" value="ECO:0007669"/>
    <property type="project" value="InterPro"/>
</dbReference>
<dbReference type="InterPro" id="IPR025943">
    <property type="entry name" value="Sigma_54_int_dom_ATP-bd_2"/>
</dbReference>
<dbReference type="InterPro" id="IPR003018">
    <property type="entry name" value="GAF"/>
</dbReference>
<keyword evidence="3" id="KW-0805">Transcription regulation</keyword>
<keyword evidence="6" id="KW-0804">Transcription</keyword>
<dbReference type="GO" id="GO:0043565">
    <property type="term" value="F:sequence-specific DNA binding"/>
    <property type="evidence" value="ECO:0007669"/>
    <property type="project" value="InterPro"/>
</dbReference>
<evidence type="ECO:0000256" key="5">
    <source>
        <dbReference type="ARBA" id="ARBA00023159"/>
    </source>
</evidence>
<evidence type="ECO:0000256" key="6">
    <source>
        <dbReference type="ARBA" id="ARBA00023163"/>
    </source>
</evidence>
<dbReference type="Proteomes" id="UP000638732">
    <property type="component" value="Unassembled WGS sequence"/>
</dbReference>
<evidence type="ECO:0000259" key="7">
    <source>
        <dbReference type="PROSITE" id="PS50045"/>
    </source>
</evidence>
<dbReference type="SUPFAM" id="SSF46689">
    <property type="entry name" value="Homeodomain-like"/>
    <property type="match status" value="1"/>
</dbReference>
<dbReference type="PANTHER" id="PTHR32071">
    <property type="entry name" value="TRANSCRIPTIONAL REGULATORY PROTEIN"/>
    <property type="match status" value="1"/>
</dbReference>
<dbReference type="InterPro" id="IPR058031">
    <property type="entry name" value="AAA_lid_NorR"/>
</dbReference>
<dbReference type="Pfam" id="PF00158">
    <property type="entry name" value="Sigma54_activat"/>
    <property type="match status" value="1"/>
</dbReference>
<organism evidence="8 9">
    <name type="scientific">Mucilaginibacter agri</name>
    <dbReference type="NCBI Taxonomy" id="2695265"/>
    <lineage>
        <taxon>Bacteria</taxon>
        <taxon>Pseudomonadati</taxon>
        <taxon>Bacteroidota</taxon>
        <taxon>Sphingobacteriia</taxon>
        <taxon>Sphingobacteriales</taxon>
        <taxon>Sphingobacteriaceae</taxon>
        <taxon>Mucilaginibacter</taxon>
    </lineage>
</organism>
<dbReference type="SUPFAM" id="SSF55781">
    <property type="entry name" value="GAF domain-like"/>
    <property type="match status" value="1"/>
</dbReference>
<reference evidence="8" key="2">
    <citation type="submission" date="2020-10" db="EMBL/GenBank/DDBJ databases">
        <title>Mucilaginibacter sp. nov., isolated from soil.</title>
        <authorList>
            <person name="Jeon C.O."/>
        </authorList>
    </citation>
    <scope>NUCLEOTIDE SEQUENCE</scope>
    <source>
        <strain evidence="8">R11</strain>
    </source>
</reference>
<dbReference type="SMART" id="SM00065">
    <property type="entry name" value="GAF"/>
    <property type="match status" value="1"/>
</dbReference>
<dbReference type="InterPro" id="IPR003593">
    <property type="entry name" value="AAA+_ATPase"/>
</dbReference>
<reference evidence="8" key="1">
    <citation type="submission" date="2020-01" db="EMBL/GenBank/DDBJ databases">
        <authorList>
            <person name="Seo Y.L."/>
        </authorList>
    </citation>
    <scope>NUCLEOTIDE SEQUENCE</scope>
    <source>
        <strain evidence="8">R11</strain>
    </source>
</reference>
<name>A0A965ZLB9_9SPHI</name>
<evidence type="ECO:0000256" key="1">
    <source>
        <dbReference type="ARBA" id="ARBA00022741"/>
    </source>
</evidence>